<evidence type="ECO:0000256" key="1">
    <source>
        <dbReference type="SAM" id="MobiDB-lite"/>
    </source>
</evidence>
<reference evidence="4" key="1">
    <citation type="submission" date="2025-08" db="UniProtKB">
        <authorList>
            <consortium name="RefSeq"/>
        </authorList>
    </citation>
    <scope>IDENTIFICATION</scope>
</reference>
<evidence type="ECO:0000313" key="3">
    <source>
        <dbReference type="Proteomes" id="UP000695022"/>
    </source>
</evidence>
<name>A0ABM1F1L7_PRICU</name>
<feature type="compositionally biased region" description="Low complexity" evidence="1">
    <location>
        <begin position="271"/>
        <end position="287"/>
    </location>
</feature>
<dbReference type="PANTHER" id="PTHR11232">
    <property type="entry name" value="PHOSPHOTYROSINE INTERACTION DOMAIN-CONTAINING FAMILY MEMBER"/>
    <property type="match status" value="1"/>
</dbReference>
<dbReference type="SMART" id="SM00462">
    <property type="entry name" value="PTB"/>
    <property type="match status" value="1"/>
</dbReference>
<feature type="compositionally biased region" description="Acidic residues" evidence="1">
    <location>
        <begin position="204"/>
        <end position="215"/>
    </location>
</feature>
<feature type="region of interest" description="Disordered" evidence="1">
    <location>
        <begin position="204"/>
        <end position="263"/>
    </location>
</feature>
<dbReference type="SUPFAM" id="SSF50729">
    <property type="entry name" value="PH domain-like"/>
    <property type="match status" value="1"/>
</dbReference>
<gene>
    <name evidence="4" type="primary">LOC106818133</name>
</gene>
<dbReference type="PANTHER" id="PTHR11232:SF2">
    <property type="entry name" value="FI05246P"/>
    <property type="match status" value="1"/>
</dbReference>
<dbReference type="InterPro" id="IPR011993">
    <property type="entry name" value="PH-like_dom_sf"/>
</dbReference>
<dbReference type="InterPro" id="IPR051133">
    <property type="entry name" value="Adapter_Engulfment-Domain"/>
</dbReference>
<protein>
    <submittedName>
        <fullName evidence="4">Protein FAM43A-like</fullName>
    </submittedName>
</protein>
<evidence type="ECO:0000259" key="2">
    <source>
        <dbReference type="SMART" id="SM00462"/>
    </source>
</evidence>
<accession>A0ABM1F1L7</accession>
<feature type="compositionally biased region" description="Acidic residues" evidence="1">
    <location>
        <begin position="235"/>
        <end position="254"/>
    </location>
</feature>
<sequence length="393" mass="43597">MTSLFRKRSQTLNVTEPLPTYSVNYLGNVPTVMAKGDGCADKALGVVWKNMQKRGLGNSMTVKVSPKGLQAETKQQGVTEYSSHRITYCIAPPQYPRVFCWIYRHEGKKMKVEQRAHAVLCASDAVAKCLVAQLQEATTSALREFVRDKCRRQNYRLLVKCKLGVDVTVCKRKALLSTAHNYKPPVARSRSAPRLHSIDESYLEEGLAEEEDEEEALHRTGTSPGELSIDSAIYEIEEEDDLEDVDEEEEEEEAATARERRARGANRWGIDDTSSIGDSIDTTSSTTSDDIVDDLLDDASVRFYIRQSSAPASTWSGDDGDSVISTESGYSECDSEPTGGARVMIICEQELRELELEASRRERSSSLVSCGSNDTLKGEQLVDDSPHACVIYL</sequence>
<keyword evidence="3" id="KW-1185">Reference proteome</keyword>
<proteinExistence type="predicted"/>
<feature type="domain" description="PID" evidence="2">
    <location>
        <begin position="16"/>
        <end position="151"/>
    </location>
</feature>
<dbReference type="RefSeq" id="XP_014678338.1">
    <property type="nucleotide sequence ID" value="XM_014822852.1"/>
</dbReference>
<dbReference type="Pfam" id="PF14719">
    <property type="entry name" value="PID_2"/>
    <property type="match status" value="1"/>
</dbReference>
<dbReference type="Gene3D" id="2.30.29.30">
    <property type="entry name" value="Pleckstrin-homology domain (PH domain)/Phosphotyrosine-binding domain (PTB)"/>
    <property type="match status" value="1"/>
</dbReference>
<evidence type="ECO:0000313" key="4">
    <source>
        <dbReference type="RefSeq" id="XP_014678338.1"/>
    </source>
</evidence>
<organism evidence="3 4">
    <name type="scientific">Priapulus caudatus</name>
    <name type="common">Priapulid worm</name>
    <dbReference type="NCBI Taxonomy" id="37621"/>
    <lineage>
        <taxon>Eukaryota</taxon>
        <taxon>Metazoa</taxon>
        <taxon>Ecdysozoa</taxon>
        <taxon>Scalidophora</taxon>
        <taxon>Priapulida</taxon>
        <taxon>Priapulimorpha</taxon>
        <taxon>Priapulimorphida</taxon>
        <taxon>Priapulidae</taxon>
        <taxon>Priapulus</taxon>
    </lineage>
</organism>
<feature type="region of interest" description="Disordered" evidence="1">
    <location>
        <begin position="268"/>
        <end position="287"/>
    </location>
</feature>
<dbReference type="Proteomes" id="UP000695022">
    <property type="component" value="Unplaced"/>
</dbReference>
<dbReference type="GeneID" id="106818133"/>
<dbReference type="InterPro" id="IPR006020">
    <property type="entry name" value="PTB/PI_dom"/>
</dbReference>